<dbReference type="OrthoDB" id="9806180at2"/>
<dbReference type="PANTHER" id="PTHR48081:SF8">
    <property type="entry name" value="ALPHA_BETA HYDROLASE FOLD-3 DOMAIN-CONTAINING PROTEIN-RELATED"/>
    <property type="match status" value="1"/>
</dbReference>
<dbReference type="SUPFAM" id="SSF53474">
    <property type="entry name" value="alpha/beta-Hydrolases"/>
    <property type="match status" value="1"/>
</dbReference>
<dbReference type="InterPro" id="IPR050300">
    <property type="entry name" value="GDXG_lipolytic_enzyme"/>
</dbReference>
<evidence type="ECO:0000259" key="4">
    <source>
        <dbReference type="Pfam" id="PF07859"/>
    </source>
</evidence>
<reference evidence="5 6" key="1">
    <citation type="journal article" date="2014" name="Genome Announc.">
        <title>Genome Sequence of Gammaproteobacterial Pseudohaliea rubra Type Strain DSM 19751, Isolated from Coastal Seawater of the Mediterranean Sea.</title>
        <authorList>
            <person name="Spring S."/>
            <person name="Fiebig A."/>
            <person name="Riedel T."/>
            <person name="Goker M."/>
            <person name="Klenk H.P."/>
        </authorList>
    </citation>
    <scope>NUCLEOTIDE SEQUENCE [LARGE SCALE GENOMIC DNA]</scope>
    <source>
        <strain evidence="5 6">DSM 19751</strain>
    </source>
</reference>
<dbReference type="EMBL" id="AUVB01000031">
    <property type="protein sequence ID" value="KGE04274.1"/>
    <property type="molecule type" value="Genomic_DNA"/>
</dbReference>
<comment type="similarity">
    <text evidence="1">Belongs to the 'GDXG' lipolytic enzyme family.</text>
</comment>
<dbReference type="PANTHER" id="PTHR48081">
    <property type="entry name" value="AB HYDROLASE SUPERFAMILY PROTEIN C4A8.06C"/>
    <property type="match status" value="1"/>
</dbReference>
<evidence type="ECO:0000256" key="3">
    <source>
        <dbReference type="PROSITE-ProRule" id="PRU10038"/>
    </source>
</evidence>
<gene>
    <name evidence="5" type="ORF">HRUBRA_01138</name>
</gene>
<dbReference type="GO" id="GO:0016787">
    <property type="term" value="F:hydrolase activity"/>
    <property type="evidence" value="ECO:0007669"/>
    <property type="project" value="UniProtKB-KW"/>
</dbReference>
<evidence type="ECO:0000313" key="6">
    <source>
        <dbReference type="Proteomes" id="UP000029640"/>
    </source>
</evidence>
<comment type="caution">
    <text evidence="5">The sequence shown here is derived from an EMBL/GenBank/DDBJ whole genome shotgun (WGS) entry which is preliminary data.</text>
</comment>
<organism evidence="5 6">
    <name type="scientific">Pseudohaliea rubra DSM 19751</name>
    <dbReference type="NCBI Taxonomy" id="1265313"/>
    <lineage>
        <taxon>Bacteria</taxon>
        <taxon>Pseudomonadati</taxon>
        <taxon>Pseudomonadota</taxon>
        <taxon>Gammaproteobacteria</taxon>
        <taxon>Cellvibrionales</taxon>
        <taxon>Halieaceae</taxon>
        <taxon>Pseudohaliea</taxon>
    </lineage>
</organism>
<dbReference type="eggNOG" id="COG0657">
    <property type="taxonomic scope" value="Bacteria"/>
</dbReference>
<feature type="active site" evidence="3">
    <location>
        <position position="188"/>
    </location>
</feature>
<dbReference type="STRING" id="1265313.HRUBRA_01138"/>
<accession>A0A095X065</accession>
<dbReference type="PROSITE" id="PS01173">
    <property type="entry name" value="LIPASE_GDXG_HIS"/>
    <property type="match status" value="1"/>
</dbReference>
<feature type="domain" description="Alpha/beta hydrolase fold-3" evidence="4">
    <location>
        <begin position="110"/>
        <end position="324"/>
    </location>
</feature>
<dbReference type="InterPro" id="IPR013094">
    <property type="entry name" value="AB_hydrolase_3"/>
</dbReference>
<dbReference type="InterPro" id="IPR033140">
    <property type="entry name" value="Lipase_GDXG_put_SER_AS"/>
</dbReference>
<dbReference type="InterPro" id="IPR029058">
    <property type="entry name" value="AB_hydrolase_fold"/>
</dbReference>
<dbReference type="PATRIC" id="fig|1265313.6.peg.1122"/>
<dbReference type="InterPro" id="IPR002168">
    <property type="entry name" value="Lipase_GDXG_HIS_AS"/>
</dbReference>
<dbReference type="Pfam" id="PF07859">
    <property type="entry name" value="Abhydrolase_3"/>
    <property type="match status" value="1"/>
</dbReference>
<dbReference type="HOGENOM" id="CLU_012494_13_1_6"/>
<dbReference type="Proteomes" id="UP000029640">
    <property type="component" value="Unassembled WGS sequence"/>
</dbReference>
<evidence type="ECO:0000256" key="1">
    <source>
        <dbReference type="ARBA" id="ARBA00010515"/>
    </source>
</evidence>
<sequence>MVTALLIVLALAAFSVFYLRGENLRYLDTPLPPPDAEPPSEAHREVVRSLRELTADIEQYSGRDRLAAIRRMMDELGQRKALESRIEPVHSDAIRGEWVLAPGADSRRRVLYLHGGAWFAGSPTSHRPITDRLSRLLNAAVFAVDYRLCPEYRRIDGIRDCRAALRWILHNGPEDMEPPDFLLVAGDSAGGSLTLEVLAWARDAGLRQPDAAIALSPSTDVTMTSPSLHANRLTDPMLGPAFGKLLRVPTFLLWWLYWFNWRIPPKDPRVSPLRGSLRDLPPVLIQASRAEMLLDDARRYAAKAQASGSPVTLQTWPHVVHVWQLFTPELPEAEAAYAAMAEFVASVERGEAGAPAATTGAAPA</sequence>
<evidence type="ECO:0000256" key="2">
    <source>
        <dbReference type="ARBA" id="ARBA00022801"/>
    </source>
</evidence>
<name>A0A095X065_9GAMM</name>
<proteinExistence type="inferred from homology"/>
<evidence type="ECO:0000313" key="5">
    <source>
        <dbReference type="EMBL" id="KGE04274.1"/>
    </source>
</evidence>
<protein>
    <recommendedName>
        <fullName evidence="4">Alpha/beta hydrolase fold-3 domain-containing protein</fullName>
    </recommendedName>
</protein>
<keyword evidence="6" id="KW-1185">Reference proteome</keyword>
<dbReference type="AlphaFoldDB" id="A0A095X065"/>
<dbReference type="Gene3D" id="3.40.50.1820">
    <property type="entry name" value="alpha/beta hydrolase"/>
    <property type="match status" value="1"/>
</dbReference>
<dbReference type="RefSeq" id="WP_035515296.1">
    <property type="nucleotide sequence ID" value="NZ_KN234754.1"/>
</dbReference>
<dbReference type="PROSITE" id="PS01174">
    <property type="entry name" value="LIPASE_GDXG_SER"/>
    <property type="match status" value="1"/>
</dbReference>
<keyword evidence="2" id="KW-0378">Hydrolase</keyword>